<accession>A0A2G9HH13</accession>
<reference evidence="3" key="1">
    <citation type="journal article" date="2018" name="Gigascience">
        <title>Genome assembly of the Pink Ipe (Handroanthus impetiginosus, Bignoniaceae), a highly valued, ecologically keystone Neotropical timber forest tree.</title>
        <authorList>
            <person name="Silva-Junior O.B."/>
            <person name="Grattapaglia D."/>
            <person name="Novaes E."/>
            <person name="Collevatti R.G."/>
        </authorList>
    </citation>
    <scope>NUCLEOTIDE SEQUENCE [LARGE SCALE GENOMIC DNA]</scope>
    <source>
        <strain evidence="3">cv. UFG-1</strain>
    </source>
</reference>
<dbReference type="Proteomes" id="UP000231279">
    <property type="component" value="Unassembled WGS sequence"/>
</dbReference>
<name>A0A2G9HH13_9LAMI</name>
<dbReference type="Pfam" id="PF14009">
    <property type="entry name" value="PADRE"/>
    <property type="match status" value="1"/>
</dbReference>
<comment type="caution">
    <text evidence="2">The sequence shown here is derived from an EMBL/GenBank/DDBJ whole genome shotgun (WGS) entry which is preliminary data.</text>
</comment>
<gene>
    <name evidence="2" type="ORF">CDL12_10552</name>
</gene>
<evidence type="ECO:0000313" key="3">
    <source>
        <dbReference type="Proteomes" id="UP000231279"/>
    </source>
</evidence>
<sequence>MGCSFSCKRLSSSSKPSKNIKIIHLDGYIQEFDYPLTVAEVTGKPAKHVLFTQAQQLSAGSSPLKLDARLELGRIYFSLPFSLFESNVSPVDLAPVARKLASMAQKASRSKSKSGQQNLSSGASCSSPVWRSPARSSTTDNSLAPYESQKSSKLSTWKPILATIRERSFHQRSESDLQQNLG</sequence>
<dbReference type="PANTHER" id="PTHR33052">
    <property type="entry name" value="DUF4228 DOMAIN PROTEIN-RELATED"/>
    <property type="match status" value="1"/>
</dbReference>
<dbReference type="EMBL" id="NKXS01001796">
    <property type="protein sequence ID" value="PIN16795.1"/>
    <property type="molecule type" value="Genomic_DNA"/>
</dbReference>
<organism evidence="2 3">
    <name type="scientific">Handroanthus impetiginosus</name>
    <dbReference type="NCBI Taxonomy" id="429701"/>
    <lineage>
        <taxon>Eukaryota</taxon>
        <taxon>Viridiplantae</taxon>
        <taxon>Streptophyta</taxon>
        <taxon>Embryophyta</taxon>
        <taxon>Tracheophyta</taxon>
        <taxon>Spermatophyta</taxon>
        <taxon>Magnoliopsida</taxon>
        <taxon>eudicotyledons</taxon>
        <taxon>Gunneridae</taxon>
        <taxon>Pentapetalae</taxon>
        <taxon>asterids</taxon>
        <taxon>lamiids</taxon>
        <taxon>Lamiales</taxon>
        <taxon>Bignoniaceae</taxon>
        <taxon>Crescentiina</taxon>
        <taxon>Tabebuia alliance</taxon>
        <taxon>Handroanthus</taxon>
    </lineage>
</organism>
<feature type="compositionally biased region" description="Polar residues" evidence="1">
    <location>
        <begin position="113"/>
        <end position="154"/>
    </location>
</feature>
<dbReference type="AlphaFoldDB" id="A0A2G9HH13"/>
<evidence type="ECO:0000313" key="2">
    <source>
        <dbReference type="EMBL" id="PIN16795.1"/>
    </source>
</evidence>
<evidence type="ECO:0000256" key="1">
    <source>
        <dbReference type="SAM" id="MobiDB-lite"/>
    </source>
</evidence>
<dbReference type="InterPro" id="IPR025322">
    <property type="entry name" value="PADRE_dom"/>
</dbReference>
<keyword evidence="3" id="KW-1185">Reference proteome</keyword>
<dbReference type="OrthoDB" id="736928at2759"/>
<feature type="region of interest" description="Disordered" evidence="1">
    <location>
        <begin position="107"/>
        <end position="154"/>
    </location>
</feature>
<proteinExistence type="predicted"/>
<dbReference type="STRING" id="429701.A0A2G9HH13"/>
<protein>
    <submittedName>
        <fullName evidence="2">Uncharacterized protein</fullName>
    </submittedName>
</protein>